<sequence>MVFTWKRYRRNEFSRSLMDVLKSLYTFRCREDSQNARVNEDTFNSEKRSRSRETHTHWDQALSRSHPIRRLPNELVAHIFVLGAEDDVMLPMVLSHVCRAWRCLALHTPALWRRITLDHRLHLWARRIHRSKTCTLDIELLPPPLPSNGFNRVPSHDARVVQYYMQLVDPLIHRWRSFEVRFDTYAPHLWNAALSACRDTPEAQAPFLQELTLVYRGNDDSTEFVLFNGVAPRLRRATLCGIRLAWLPSLFENLVFLDYTHHGFTRSLEAAAEVLNMLQVSCHLQELRIAFPWRGDSIARYPTPAPRSVSLAQLHTLTISVEGPDIPCALWLVLSRLSLPAVRILRLRSRYPFRRPTIFPRLHYVLRDLPPMPSVDYLYLEHGWLDTHFVFPLLLGLPRLEHLCLHGPRVTEPFLSGLAETVSRRRINGGTTVYLKLLELVRCDSLLADDLIRVVQSRSGVGAIALYIRECDGVDFAALRRLRPYGVTIKLWTYGQT</sequence>
<dbReference type="EMBL" id="KV427612">
    <property type="protein sequence ID" value="KZT09306.1"/>
    <property type="molecule type" value="Genomic_DNA"/>
</dbReference>
<dbReference type="GeneID" id="63821088"/>
<dbReference type="RefSeq" id="XP_040767046.1">
    <property type="nucleotide sequence ID" value="XM_040904058.1"/>
</dbReference>
<dbReference type="SUPFAM" id="SSF52047">
    <property type="entry name" value="RNI-like"/>
    <property type="match status" value="1"/>
</dbReference>
<evidence type="ECO:0000313" key="3">
    <source>
        <dbReference type="Proteomes" id="UP000076871"/>
    </source>
</evidence>
<organism evidence="2 3">
    <name type="scientific">Laetiporus sulphureus 93-53</name>
    <dbReference type="NCBI Taxonomy" id="1314785"/>
    <lineage>
        <taxon>Eukaryota</taxon>
        <taxon>Fungi</taxon>
        <taxon>Dikarya</taxon>
        <taxon>Basidiomycota</taxon>
        <taxon>Agaricomycotina</taxon>
        <taxon>Agaricomycetes</taxon>
        <taxon>Polyporales</taxon>
        <taxon>Laetiporus</taxon>
    </lineage>
</organism>
<feature type="domain" description="F-box" evidence="1">
    <location>
        <begin position="65"/>
        <end position="115"/>
    </location>
</feature>
<dbReference type="SUPFAM" id="SSF81383">
    <property type="entry name" value="F-box domain"/>
    <property type="match status" value="1"/>
</dbReference>
<accession>A0A165FQ43</accession>
<keyword evidence="3" id="KW-1185">Reference proteome</keyword>
<dbReference type="Proteomes" id="UP000076871">
    <property type="component" value="Unassembled WGS sequence"/>
</dbReference>
<dbReference type="AlphaFoldDB" id="A0A165FQ43"/>
<dbReference type="InterPro" id="IPR001810">
    <property type="entry name" value="F-box_dom"/>
</dbReference>
<name>A0A165FQ43_9APHY</name>
<dbReference type="OrthoDB" id="3181259at2759"/>
<protein>
    <recommendedName>
        <fullName evidence="1">F-box domain-containing protein</fullName>
    </recommendedName>
</protein>
<dbReference type="Pfam" id="PF12937">
    <property type="entry name" value="F-box-like"/>
    <property type="match status" value="1"/>
</dbReference>
<dbReference type="Gene3D" id="1.20.1280.50">
    <property type="match status" value="1"/>
</dbReference>
<evidence type="ECO:0000259" key="1">
    <source>
        <dbReference type="PROSITE" id="PS50181"/>
    </source>
</evidence>
<dbReference type="InterPro" id="IPR036047">
    <property type="entry name" value="F-box-like_dom_sf"/>
</dbReference>
<gene>
    <name evidence="2" type="ORF">LAESUDRAFT_647525</name>
</gene>
<dbReference type="InParanoid" id="A0A165FQ43"/>
<proteinExistence type="predicted"/>
<dbReference type="STRING" id="1314785.A0A165FQ43"/>
<reference evidence="2 3" key="1">
    <citation type="journal article" date="2016" name="Mol. Biol. Evol.">
        <title>Comparative Genomics of Early-Diverging Mushroom-Forming Fungi Provides Insights into the Origins of Lignocellulose Decay Capabilities.</title>
        <authorList>
            <person name="Nagy L.G."/>
            <person name="Riley R."/>
            <person name="Tritt A."/>
            <person name="Adam C."/>
            <person name="Daum C."/>
            <person name="Floudas D."/>
            <person name="Sun H."/>
            <person name="Yadav J.S."/>
            <person name="Pangilinan J."/>
            <person name="Larsson K.H."/>
            <person name="Matsuura K."/>
            <person name="Barry K."/>
            <person name="Labutti K."/>
            <person name="Kuo R."/>
            <person name="Ohm R.A."/>
            <person name="Bhattacharya S.S."/>
            <person name="Shirouzu T."/>
            <person name="Yoshinaga Y."/>
            <person name="Martin F.M."/>
            <person name="Grigoriev I.V."/>
            <person name="Hibbett D.S."/>
        </authorList>
    </citation>
    <scope>NUCLEOTIDE SEQUENCE [LARGE SCALE GENOMIC DNA]</scope>
    <source>
        <strain evidence="2 3">93-53</strain>
    </source>
</reference>
<dbReference type="PROSITE" id="PS50181">
    <property type="entry name" value="FBOX"/>
    <property type="match status" value="1"/>
</dbReference>
<evidence type="ECO:0000313" key="2">
    <source>
        <dbReference type="EMBL" id="KZT09306.1"/>
    </source>
</evidence>